<dbReference type="GO" id="GO:0030170">
    <property type="term" value="F:pyridoxal phosphate binding"/>
    <property type="evidence" value="ECO:0007669"/>
    <property type="project" value="InterPro"/>
</dbReference>
<dbReference type="InterPro" id="IPR050478">
    <property type="entry name" value="Ethylene_sulfur-biosynth"/>
</dbReference>
<keyword evidence="3" id="KW-0032">Aminotransferase</keyword>
<keyword evidence="3" id="KW-0808">Transferase</keyword>
<keyword evidence="4" id="KW-1185">Reference proteome</keyword>
<dbReference type="InterPro" id="IPR015424">
    <property type="entry name" value="PyrdxlP-dep_Trfase"/>
</dbReference>
<dbReference type="Gene3D" id="3.40.640.10">
    <property type="entry name" value="Type I PLP-dependent aspartate aminotransferase-like (Major domain)"/>
    <property type="match status" value="1"/>
</dbReference>
<dbReference type="Proteomes" id="UP000263377">
    <property type="component" value="Unassembled WGS sequence"/>
</dbReference>
<dbReference type="Gene3D" id="3.90.1150.10">
    <property type="entry name" value="Aspartate Aminotransferase, domain 1"/>
    <property type="match status" value="1"/>
</dbReference>
<dbReference type="SUPFAM" id="SSF53383">
    <property type="entry name" value="PLP-dependent transferases"/>
    <property type="match status" value="1"/>
</dbReference>
<dbReference type="InterPro" id="IPR015421">
    <property type="entry name" value="PyrdxlP-dep_Trfase_major"/>
</dbReference>
<feature type="domain" description="Aminotransferase class I/classII large" evidence="2">
    <location>
        <begin position="71"/>
        <end position="459"/>
    </location>
</feature>
<dbReference type="InterPro" id="IPR015422">
    <property type="entry name" value="PyrdxlP-dep_Trfase_small"/>
</dbReference>
<evidence type="ECO:0000256" key="1">
    <source>
        <dbReference type="ARBA" id="ARBA00022898"/>
    </source>
</evidence>
<name>A0A372ZS20_9ACTN</name>
<comment type="caution">
    <text evidence="3">The sequence shown here is derived from an EMBL/GenBank/DDBJ whole genome shotgun (WGS) entry which is preliminary data.</text>
</comment>
<dbReference type="RefSeq" id="WP_117486708.1">
    <property type="nucleotide sequence ID" value="NZ_QVIG01000001.1"/>
</dbReference>
<evidence type="ECO:0000259" key="2">
    <source>
        <dbReference type="Pfam" id="PF00155"/>
    </source>
</evidence>
<dbReference type="GO" id="GO:0008483">
    <property type="term" value="F:transaminase activity"/>
    <property type="evidence" value="ECO:0007669"/>
    <property type="project" value="UniProtKB-KW"/>
</dbReference>
<keyword evidence="1" id="KW-0663">Pyridoxal phosphate</keyword>
<dbReference type="PANTHER" id="PTHR43795">
    <property type="entry name" value="BIFUNCTIONAL ASPARTATE AMINOTRANSFERASE AND GLUTAMATE/ASPARTATE-PREPHENATE AMINOTRANSFERASE-RELATED"/>
    <property type="match status" value="1"/>
</dbReference>
<dbReference type="Pfam" id="PF00155">
    <property type="entry name" value="Aminotran_1_2"/>
    <property type="match status" value="1"/>
</dbReference>
<reference evidence="3 4" key="1">
    <citation type="submission" date="2018-08" db="EMBL/GenBank/DDBJ databases">
        <title>Diversity &amp; Physiological Properties of Lignin-Decomposing Actinobacteria from Soil.</title>
        <authorList>
            <person name="Roh S.G."/>
            <person name="Kim S.B."/>
        </authorList>
    </citation>
    <scope>NUCLEOTIDE SEQUENCE [LARGE SCALE GENOMIC DNA]</scope>
    <source>
        <strain evidence="3 4">MMS17-GH009</strain>
    </source>
</reference>
<sequence length="468" mass="52289">MTITENGLRIASPQAIADLHAGLPDFEQALAFYHQHLAPDTAVDLSVAENVLLYHDSMQQDVFEKIRLIPELNIKYMAPVGIPWLRQQAADLLTRAFGRTVVMEDVFGCAGVSSALECIAYGLMRRQGTGGVPLKPGDEVLIPAPYWQGFNWSFQERPKLKCVPVHLPTHGEDRYRLTLNLIVNAYEARKEAGHNPRLLVLTNPHNPLGVNYPKELLDEIYGWALAHTDLHIISDEIYCHSQLDTGTTPFTSAVALDVYQEHADRVHVVWGFAKDFGLSGFRTGFVISKNEAVHRAMLGSDDPAEQTRALPWFTPFDSLKTYVIGELFKATVDGEPYPVYAMREYRTLLSASFRRTKDALDAAGIEYVHQDGDNAAMFFWLDLTRYLGKRAPGEHVNGLPAIGPDGLDPNEEWLFRYLAAKPTEVSLLPGGTMHNAEPGFFRLCFTSRMPDDVEAAVRRVGVALQQLK</sequence>
<accession>A0A372ZS20</accession>
<dbReference type="CDD" id="cd00609">
    <property type="entry name" value="AAT_like"/>
    <property type="match status" value="1"/>
</dbReference>
<dbReference type="EMBL" id="QVIG01000001">
    <property type="protein sequence ID" value="RGD58037.1"/>
    <property type="molecule type" value="Genomic_DNA"/>
</dbReference>
<organism evidence="3 4">
    <name type="scientific">Kitasatospora xanthocidica</name>
    <dbReference type="NCBI Taxonomy" id="83382"/>
    <lineage>
        <taxon>Bacteria</taxon>
        <taxon>Bacillati</taxon>
        <taxon>Actinomycetota</taxon>
        <taxon>Actinomycetes</taxon>
        <taxon>Kitasatosporales</taxon>
        <taxon>Streptomycetaceae</taxon>
        <taxon>Kitasatospora</taxon>
    </lineage>
</organism>
<dbReference type="AlphaFoldDB" id="A0A372ZS20"/>
<proteinExistence type="predicted"/>
<dbReference type="GO" id="GO:0006520">
    <property type="term" value="P:amino acid metabolic process"/>
    <property type="evidence" value="ECO:0007669"/>
    <property type="project" value="TreeGrafter"/>
</dbReference>
<dbReference type="InterPro" id="IPR004839">
    <property type="entry name" value="Aminotransferase_I/II_large"/>
</dbReference>
<evidence type="ECO:0000313" key="4">
    <source>
        <dbReference type="Proteomes" id="UP000263377"/>
    </source>
</evidence>
<evidence type="ECO:0000313" key="3">
    <source>
        <dbReference type="EMBL" id="RGD58037.1"/>
    </source>
</evidence>
<dbReference type="PANTHER" id="PTHR43795:SF39">
    <property type="entry name" value="AMINOTRANSFERASE CLASS I_CLASSII DOMAIN-CONTAINING PROTEIN"/>
    <property type="match status" value="1"/>
</dbReference>
<protein>
    <submittedName>
        <fullName evidence="3">Pyridoxal phosphate-dependent aminotransferase</fullName>
    </submittedName>
</protein>
<gene>
    <name evidence="3" type="ORF">DR950_09760</name>
</gene>